<dbReference type="SUPFAM" id="SSF47384">
    <property type="entry name" value="Homodimeric domain of signal transducing histidine kinase"/>
    <property type="match status" value="1"/>
</dbReference>
<reference evidence="10 11" key="1">
    <citation type="submission" date="2016-10" db="EMBL/GenBank/DDBJ databases">
        <authorList>
            <person name="Varghese N."/>
            <person name="Submissions S."/>
        </authorList>
    </citation>
    <scope>NUCLEOTIDE SEQUENCE [LARGE SCALE GENOMIC DNA]</scope>
    <source>
        <strain evidence="10 11">CGMCC 1.3527</strain>
    </source>
</reference>
<evidence type="ECO:0000256" key="4">
    <source>
        <dbReference type="ARBA" id="ARBA00022679"/>
    </source>
</evidence>
<dbReference type="Pfam" id="PF08448">
    <property type="entry name" value="PAS_4"/>
    <property type="match status" value="1"/>
</dbReference>
<dbReference type="InterPro" id="IPR003594">
    <property type="entry name" value="HATPase_dom"/>
</dbReference>
<dbReference type="InterPro" id="IPR013656">
    <property type="entry name" value="PAS_4"/>
</dbReference>
<organism evidence="10 11">
    <name type="scientific">Halorubrum xinjiangense</name>
    <dbReference type="NCBI Taxonomy" id="261291"/>
    <lineage>
        <taxon>Archaea</taxon>
        <taxon>Methanobacteriati</taxon>
        <taxon>Methanobacteriota</taxon>
        <taxon>Stenosarchaea group</taxon>
        <taxon>Halobacteria</taxon>
        <taxon>Halobacteriales</taxon>
        <taxon>Haloferacaceae</taxon>
        <taxon>Halorubrum</taxon>
    </lineage>
</organism>
<dbReference type="PANTHER" id="PTHR43711">
    <property type="entry name" value="TWO-COMPONENT HISTIDINE KINASE"/>
    <property type="match status" value="1"/>
</dbReference>
<dbReference type="Pfam" id="PF13185">
    <property type="entry name" value="GAF_2"/>
    <property type="match status" value="1"/>
</dbReference>
<evidence type="ECO:0000313" key="10">
    <source>
        <dbReference type="EMBL" id="SDE92033.1"/>
    </source>
</evidence>
<dbReference type="InterPro" id="IPR003018">
    <property type="entry name" value="GAF"/>
</dbReference>
<dbReference type="PANTHER" id="PTHR43711:SF1">
    <property type="entry name" value="HISTIDINE KINASE 1"/>
    <property type="match status" value="1"/>
</dbReference>
<dbReference type="SMART" id="SM00091">
    <property type="entry name" value="PAS"/>
    <property type="match status" value="1"/>
</dbReference>
<dbReference type="OrthoDB" id="8127at2157"/>
<sequence>MTSALGECVRVLVLDDDLELARDLGTHLDAERRDAGEDGAVETHAAAPDGVGQERLVEADVTVIVDEAGLDRVRSVERVGAVVAYVDDPTGRTATDPIVDAVAGSPASLSETVSWLLARDRRSVVRSKPTLTPSRIEQLNAGMTELAAVRSVDEAYRAAIAVAGQVFPAYQAVVAVRDGEWVEPVVASSGTPVDDCNRVRVGTGVAGRTVQTGDVSIAPNPNPDSQFETLLTVPVGDDVVFQLAADETDDDAEFDDADRRLAELLASHLEESLDRIAVTETLRSERDKLLALFTNVPDPAIAYDYVDGEPIVRQVNDAFEETFGFDAETVLGESVDDYIVPPGAEPEADDLNERLQRGENVRREVTRTTADGPRHFILHVIPIRLDAANAAGYAIYTDVTDRREREETLRRQNERLDEFASIVSHDLRNPLSVAEGYVDLARETGEADSLEKAADAIDRMDELVGDLLSLAREGRSVGETEPVSLSEVAREAWESVDTANATLTVESDATLDANRTRLRELFENVFRNSVEHGSTSSRAEPDDSVEHGSTGSRTESGDSVEHERDSPDEPLRVRVGAGTLRDDDGEPVSGFYVEDDGVGLPEEADRVFESGFTTDESGTGLGLAISERIAEAHGWTAHALAGADGGARFEFRTG</sequence>
<name>A0A1G7GVF3_9EURY</name>
<evidence type="ECO:0000256" key="3">
    <source>
        <dbReference type="ARBA" id="ARBA00022553"/>
    </source>
</evidence>
<dbReference type="InterPro" id="IPR050736">
    <property type="entry name" value="Sensor_HK_Regulatory"/>
</dbReference>
<dbReference type="Gene3D" id="3.30.450.20">
    <property type="entry name" value="PAS domain"/>
    <property type="match status" value="1"/>
</dbReference>
<dbReference type="Pfam" id="PF02518">
    <property type="entry name" value="HATPase_c"/>
    <property type="match status" value="1"/>
</dbReference>
<dbReference type="InterPro" id="IPR036890">
    <property type="entry name" value="HATPase_C_sf"/>
</dbReference>
<dbReference type="SUPFAM" id="SSF55781">
    <property type="entry name" value="GAF domain-like"/>
    <property type="match status" value="1"/>
</dbReference>
<keyword evidence="11" id="KW-1185">Reference proteome</keyword>
<dbReference type="GO" id="GO:0000155">
    <property type="term" value="F:phosphorelay sensor kinase activity"/>
    <property type="evidence" value="ECO:0007669"/>
    <property type="project" value="InterPro"/>
</dbReference>
<accession>A0A1G7GVF3</accession>
<evidence type="ECO:0000256" key="5">
    <source>
        <dbReference type="ARBA" id="ARBA00022777"/>
    </source>
</evidence>
<dbReference type="PROSITE" id="PS50112">
    <property type="entry name" value="PAS"/>
    <property type="match status" value="1"/>
</dbReference>
<dbReference type="CDD" id="cd00130">
    <property type="entry name" value="PAS"/>
    <property type="match status" value="1"/>
</dbReference>
<dbReference type="SMART" id="SM00388">
    <property type="entry name" value="HisKA"/>
    <property type="match status" value="1"/>
</dbReference>
<feature type="compositionally biased region" description="Basic and acidic residues" evidence="7">
    <location>
        <begin position="555"/>
        <end position="572"/>
    </location>
</feature>
<evidence type="ECO:0000256" key="7">
    <source>
        <dbReference type="SAM" id="MobiDB-lite"/>
    </source>
</evidence>
<dbReference type="InterPro" id="IPR029016">
    <property type="entry name" value="GAF-like_dom_sf"/>
</dbReference>
<dbReference type="AlphaFoldDB" id="A0A1G7GVF3"/>
<dbReference type="Gene3D" id="3.30.450.40">
    <property type="match status" value="1"/>
</dbReference>
<evidence type="ECO:0000259" key="9">
    <source>
        <dbReference type="PROSITE" id="PS50112"/>
    </source>
</evidence>
<dbReference type="InterPro" id="IPR004358">
    <property type="entry name" value="Sig_transdc_His_kin-like_C"/>
</dbReference>
<keyword evidence="3" id="KW-0597">Phosphoprotein</keyword>
<dbReference type="EMBL" id="FNBO01000001">
    <property type="protein sequence ID" value="SDE92033.1"/>
    <property type="molecule type" value="Genomic_DNA"/>
</dbReference>
<dbReference type="SUPFAM" id="SSF55785">
    <property type="entry name" value="PYP-like sensor domain (PAS domain)"/>
    <property type="match status" value="1"/>
</dbReference>
<dbReference type="InterPro" id="IPR000014">
    <property type="entry name" value="PAS"/>
</dbReference>
<evidence type="ECO:0000256" key="6">
    <source>
        <dbReference type="ARBA" id="ARBA00023012"/>
    </source>
</evidence>
<evidence type="ECO:0000256" key="1">
    <source>
        <dbReference type="ARBA" id="ARBA00000085"/>
    </source>
</evidence>
<dbReference type="InterPro" id="IPR003661">
    <property type="entry name" value="HisK_dim/P_dom"/>
</dbReference>
<evidence type="ECO:0000313" key="11">
    <source>
        <dbReference type="Proteomes" id="UP000324020"/>
    </source>
</evidence>
<dbReference type="RefSeq" id="WP_149797104.1">
    <property type="nucleotide sequence ID" value="NZ_FNBO01000001.1"/>
</dbReference>
<dbReference type="Gene3D" id="1.10.287.130">
    <property type="match status" value="1"/>
</dbReference>
<keyword evidence="6" id="KW-0902">Two-component regulatory system</keyword>
<feature type="domain" description="Histidine kinase" evidence="8">
    <location>
        <begin position="422"/>
        <end position="654"/>
    </location>
</feature>
<dbReference type="EC" id="2.7.13.3" evidence="2"/>
<dbReference type="PROSITE" id="PS50109">
    <property type="entry name" value="HIS_KIN"/>
    <property type="match status" value="1"/>
</dbReference>
<proteinExistence type="predicted"/>
<dbReference type="Proteomes" id="UP000324020">
    <property type="component" value="Unassembled WGS sequence"/>
</dbReference>
<feature type="region of interest" description="Disordered" evidence="7">
    <location>
        <begin position="530"/>
        <end position="588"/>
    </location>
</feature>
<keyword evidence="5" id="KW-0418">Kinase</keyword>
<evidence type="ECO:0000259" key="8">
    <source>
        <dbReference type="PROSITE" id="PS50109"/>
    </source>
</evidence>
<gene>
    <name evidence="10" type="ORF">SAMN04488067_10180</name>
</gene>
<dbReference type="NCBIfam" id="TIGR00229">
    <property type="entry name" value="sensory_box"/>
    <property type="match status" value="1"/>
</dbReference>
<dbReference type="SUPFAM" id="SSF55874">
    <property type="entry name" value="ATPase domain of HSP90 chaperone/DNA topoisomerase II/histidine kinase"/>
    <property type="match status" value="1"/>
</dbReference>
<dbReference type="PRINTS" id="PR00344">
    <property type="entry name" value="BCTRLSENSOR"/>
</dbReference>
<evidence type="ECO:0000256" key="2">
    <source>
        <dbReference type="ARBA" id="ARBA00012438"/>
    </source>
</evidence>
<dbReference type="InterPro" id="IPR005467">
    <property type="entry name" value="His_kinase_dom"/>
</dbReference>
<dbReference type="Pfam" id="PF00512">
    <property type="entry name" value="HisKA"/>
    <property type="match status" value="1"/>
</dbReference>
<dbReference type="InterPro" id="IPR035965">
    <property type="entry name" value="PAS-like_dom_sf"/>
</dbReference>
<dbReference type="InterPro" id="IPR036097">
    <property type="entry name" value="HisK_dim/P_sf"/>
</dbReference>
<comment type="catalytic activity">
    <reaction evidence="1">
        <text>ATP + protein L-histidine = ADP + protein N-phospho-L-histidine.</text>
        <dbReference type="EC" id="2.7.13.3"/>
    </reaction>
</comment>
<dbReference type="Gene3D" id="3.30.565.10">
    <property type="entry name" value="Histidine kinase-like ATPase, C-terminal domain"/>
    <property type="match status" value="1"/>
</dbReference>
<keyword evidence="4" id="KW-0808">Transferase</keyword>
<dbReference type="SMART" id="SM00387">
    <property type="entry name" value="HATPase_c"/>
    <property type="match status" value="1"/>
</dbReference>
<protein>
    <recommendedName>
        <fullName evidence="2">histidine kinase</fullName>
        <ecNumber evidence="2">2.7.13.3</ecNumber>
    </recommendedName>
</protein>
<dbReference type="CDD" id="cd00082">
    <property type="entry name" value="HisKA"/>
    <property type="match status" value="1"/>
</dbReference>
<feature type="domain" description="PAS" evidence="9">
    <location>
        <begin position="285"/>
        <end position="358"/>
    </location>
</feature>